<accession>A0A7M5XFL9</accession>
<keyword evidence="2" id="KW-1185">Reference proteome</keyword>
<name>A0A7M5XFL9_9CNID</name>
<reference evidence="1" key="1">
    <citation type="submission" date="2021-01" db="UniProtKB">
        <authorList>
            <consortium name="EnsemblMetazoa"/>
        </authorList>
    </citation>
    <scope>IDENTIFICATION</scope>
</reference>
<dbReference type="PANTHER" id="PTHR31511">
    <property type="entry name" value="PROTEIN CBG23764"/>
    <property type="match status" value="1"/>
</dbReference>
<evidence type="ECO:0000313" key="2">
    <source>
        <dbReference type="Proteomes" id="UP000594262"/>
    </source>
</evidence>
<dbReference type="AlphaFoldDB" id="A0A7M5XFL9"/>
<protein>
    <recommendedName>
        <fullName evidence="3">DNA-directed DNA polymerase</fullName>
    </recommendedName>
</protein>
<evidence type="ECO:0008006" key="3">
    <source>
        <dbReference type="Google" id="ProtNLM"/>
    </source>
</evidence>
<organism evidence="1 2">
    <name type="scientific">Clytia hemisphaerica</name>
    <dbReference type="NCBI Taxonomy" id="252671"/>
    <lineage>
        <taxon>Eukaryota</taxon>
        <taxon>Metazoa</taxon>
        <taxon>Cnidaria</taxon>
        <taxon>Hydrozoa</taxon>
        <taxon>Hydroidolina</taxon>
        <taxon>Leptothecata</taxon>
        <taxon>Obeliida</taxon>
        <taxon>Clytiidae</taxon>
        <taxon>Clytia</taxon>
    </lineage>
</organism>
<evidence type="ECO:0000313" key="1">
    <source>
        <dbReference type="EnsemblMetazoa" id="CLYHEMP022558.1"/>
    </source>
</evidence>
<dbReference type="InterPro" id="IPR043502">
    <property type="entry name" value="DNA/RNA_pol_sf"/>
</dbReference>
<dbReference type="OrthoDB" id="5987425at2759"/>
<dbReference type="Proteomes" id="UP000594262">
    <property type="component" value="Unplaced"/>
</dbReference>
<proteinExistence type="predicted"/>
<dbReference type="PANTHER" id="PTHR31511:SF12">
    <property type="entry name" value="RHO TERMINATION FACTOR N-TERMINAL DOMAIN-CONTAINING PROTEIN"/>
    <property type="match status" value="1"/>
</dbReference>
<dbReference type="EnsemblMetazoa" id="CLYHEMT022558.1">
    <property type="protein sequence ID" value="CLYHEMP022558.1"/>
    <property type="gene ID" value="CLYHEMG022558"/>
</dbReference>
<sequence length="506" mass="60050">MLHYQLDPAHFCSAPGLSWQAALKMTKAKLQLLCDIDMHLFIEDGIRGGICMITERFAKANHEHSVSYNPNLPKQYLIYVDANNLYGLAMSQPLPISNFRWLFQEEIRRFNVLDIENDSEYGYMLEVDLDYPDYLHDAHRDYPLAPEKLYVKPNMLSGVQLEILGVDSADEVQSSKQIKLVPNLYNKKNYILHYWNLKFYINHGMKLMKIHRILKFKQEPWLKSYIDFNTERRANARNSFEKEFFKLMNNSCFGKTMENLRKRRRIELITSRAILRKRVAQPSFHDFHIINEDLVVVERKKTSLLLNRPIYTGLAVLDISKLHMYQFHYDHIKRLYPERKSRLLFTDTDSLAYAINTDDIYEDMKNNVDLYDFSNYPEDHKCYSAANRLVIGKFKDELGSLNMEEFVGLRSKMYSFTYKMEDKMKEIKKAKGVKKSVVKRKISHMDYVKTLFEDEDQYREWNSFRSYKHRIYTIKVNKKSLSCFDDKRYILGDGITTLPHGHKNLI</sequence>
<dbReference type="SUPFAM" id="SSF56672">
    <property type="entry name" value="DNA/RNA polymerases"/>
    <property type="match status" value="1"/>
</dbReference>